<comment type="subunit">
    <text evidence="9">Component of the mitochondrial contact site and cristae organizing system (MICOS) complex.</text>
</comment>
<reference evidence="11 12" key="1">
    <citation type="submission" date="2025-04" db="UniProtKB">
        <authorList>
            <consortium name="RefSeq"/>
        </authorList>
    </citation>
    <scope>IDENTIFICATION</scope>
    <source>
        <strain evidence="11 12">15085-1641.00</strain>
        <tissue evidence="11 12">Whole body</tissue>
    </source>
</reference>
<evidence type="ECO:0000256" key="8">
    <source>
        <dbReference type="ARBA" id="ARBA00023136"/>
    </source>
</evidence>
<keyword evidence="4" id="KW-0812">Transmembrane</keyword>
<keyword evidence="7 9" id="KW-0496">Mitochondrion</keyword>
<keyword evidence="6" id="KW-1133">Transmembrane helix</keyword>
<keyword evidence="5 9" id="KW-0999">Mitochondrion inner membrane</keyword>
<evidence type="ECO:0000313" key="12">
    <source>
        <dbReference type="RefSeq" id="XP_023172919.1"/>
    </source>
</evidence>
<evidence type="ECO:0000256" key="3">
    <source>
        <dbReference type="ARBA" id="ARBA00006792"/>
    </source>
</evidence>
<name>A0A6J1M3T7_DROHY</name>
<comment type="function">
    <text evidence="1 9">Component of the MICOS complex, a large protein complex of the mitochondrial inner membrane that plays crucial roles in the maintenance of crista junctions, inner membrane architecture, and formation of contact sites to the outer membrane.</text>
</comment>
<dbReference type="RefSeq" id="XP_023172918.1">
    <property type="nucleotide sequence ID" value="XM_023317150.2"/>
</dbReference>
<dbReference type="GeneID" id="111600846"/>
<sequence length="73" mass="7802">MPANEMGFSEEQVGVKLDRCVSDTIVKGSGGLIIGSVVSLLFLRRRLWPAWLGAGFGVGVAYSTCENNLNSVK</sequence>
<dbReference type="GO" id="GO:0061617">
    <property type="term" value="C:MICOS complex"/>
    <property type="evidence" value="ECO:0007669"/>
    <property type="project" value="UniProtKB-UniRule"/>
</dbReference>
<evidence type="ECO:0000256" key="1">
    <source>
        <dbReference type="ARBA" id="ARBA00002689"/>
    </source>
</evidence>
<evidence type="ECO:0000256" key="6">
    <source>
        <dbReference type="ARBA" id="ARBA00022989"/>
    </source>
</evidence>
<dbReference type="AlphaFoldDB" id="A0A6J1M3T7"/>
<gene>
    <name evidence="11 12" type="primary">LOC111600846</name>
</gene>
<evidence type="ECO:0000256" key="7">
    <source>
        <dbReference type="ARBA" id="ARBA00023128"/>
    </source>
</evidence>
<dbReference type="Proteomes" id="UP000504633">
    <property type="component" value="Unplaced"/>
</dbReference>
<evidence type="ECO:0000256" key="9">
    <source>
        <dbReference type="RuleBase" id="RU363011"/>
    </source>
</evidence>
<dbReference type="RefSeq" id="XP_023172919.1">
    <property type="nucleotide sequence ID" value="XM_023317151.2"/>
</dbReference>
<evidence type="ECO:0000256" key="4">
    <source>
        <dbReference type="ARBA" id="ARBA00022692"/>
    </source>
</evidence>
<keyword evidence="8" id="KW-0472">Membrane</keyword>
<dbReference type="OMA" id="SNCRHDL"/>
<evidence type="ECO:0000313" key="11">
    <source>
        <dbReference type="RefSeq" id="XP_023172918.1"/>
    </source>
</evidence>
<evidence type="ECO:0000256" key="5">
    <source>
        <dbReference type="ARBA" id="ARBA00022792"/>
    </source>
</evidence>
<keyword evidence="10" id="KW-1185">Reference proteome</keyword>
<evidence type="ECO:0000256" key="2">
    <source>
        <dbReference type="ARBA" id="ARBA00004434"/>
    </source>
</evidence>
<protein>
    <recommendedName>
        <fullName evidence="9">MICOS complex subunit MIC10</fullName>
    </recommendedName>
</protein>
<dbReference type="PANTHER" id="PTHR21304">
    <property type="entry name" value="MICOS COMPLEX SUBUNIT MIC10"/>
    <property type="match status" value="1"/>
</dbReference>
<dbReference type="PANTHER" id="PTHR21304:SF0">
    <property type="entry name" value="MICOS COMPLEX SUBUNIT MIC10"/>
    <property type="match status" value="1"/>
</dbReference>
<dbReference type="InterPro" id="IPR007512">
    <property type="entry name" value="Mic10"/>
</dbReference>
<comment type="similarity">
    <text evidence="3 9">Belongs to the MICOS complex subunit Mic10 family.</text>
</comment>
<accession>A0A6J1M3T7</accession>
<proteinExistence type="inferred from homology"/>
<evidence type="ECO:0000313" key="10">
    <source>
        <dbReference type="Proteomes" id="UP000504633"/>
    </source>
</evidence>
<dbReference type="Pfam" id="PF04418">
    <property type="entry name" value="DUF543"/>
    <property type="match status" value="1"/>
</dbReference>
<organism evidence="10 11">
    <name type="scientific">Drosophila hydei</name>
    <name type="common">Fruit fly</name>
    <dbReference type="NCBI Taxonomy" id="7224"/>
    <lineage>
        <taxon>Eukaryota</taxon>
        <taxon>Metazoa</taxon>
        <taxon>Ecdysozoa</taxon>
        <taxon>Arthropoda</taxon>
        <taxon>Hexapoda</taxon>
        <taxon>Insecta</taxon>
        <taxon>Pterygota</taxon>
        <taxon>Neoptera</taxon>
        <taxon>Endopterygota</taxon>
        <taxon>Diptera</taxon>
        <taxon>Brachycera</taxon>
        <taxon>Muscomorpha</taxon>
        <taxon>Ephydroidea</taxon>
        <taxon>Drosophilidae</taxon>
        <taxon>Drosophila</taxon>
    </lineage>
</organism>
<comment type="subcellular location">
    <subcellularLocation>
        <location evidence="2 9">Mitochondrion inner membrane</location>
        <topology evidence="2 9">Single-pass membrane protein</topology>
    </subcellularLocation>
</comment>
<dbReference type="KEGG" id="dhe:111600846"/>